<dbReference type="GeneID" id="106063750"/>
<reference evidence="3 4" key="1">
    <citation type="submission" date="2025-04" db="UniProtKB">
        <authorList>
            <consortium name="RefSeq"/>
        </authorList>
    </citation>
    <scope>IDENTIFICATION</scope>
</reference>
<dbReference type="PANTHER" id="PTHR28678">
    <property type="entry name" value="CODANIN-1"/>
    <property type="match status" value="1"/>
</dbReference>
<dbReference type="OrthoDB" id="20982at2759"/>
<feature type="region of interest" description="Disordered" evidence="1">
    <location>
        <begin position="36"/>
        <end position="71"/>
    </location>
</feature>
<dbReference type="GO" id="GO:0005634">
    <property type="term" value="C:nucleus"/>
    <property type="evidence" value="ECO:0007669"/>
    <property type="project" value="TreeGrafter"/>
</dbReference>
<protein>
    <submittedName>
        <fullName evidence="3 4">Uncharacterized protein LOC106063750 isoform X1</fullName>
    </submittedName>
</protein>
<gene>
    <name evidence="3 4" type="primary">LOC106063750</name>
</gene>
<dbReference type="OMA" id="MINIREM"/>
<feature type="compositionally biased region" description="Polar residues" evidence="1">
    <location>
        <begin position="554"/>
        <end position="563"/>
    </location>
</feature>
<feature type="compositionally biased region" description="Polar residues" evidence="1">
    <location>
        <begin position="449"/>
        <end position="472"/>
    </location>
</feature>
<organism evidence="2 3">
    <name type="scientific">Biomphalaria glabrata</name>
    <name type="common">Bloodfluke planorb</name>
    <name type="synonym">Freshwater snail</name>
    <dbReference type="NCBI Taxonomy" id="6526"/>
    <lineage>
        <taxon>Eukaryota</taxon>
        <taxon>Metazoa</taxon>
        <taxon>Spiralia</taxon>
        <taxon>Lophotrochozoa</taxon>
        <taxon>Mollusca</taxon>
        <taxon>Gastropoda</taxon>
        <taxon>Heterobranchia</taxon>
        <taxon>Euthyneura</taxon>
        <taxon>Panpulmonata</taxon>
        <taxon>Hygrophila</taxon>
        <taxon>Lymnaeoidea</taxon>
        <taxon>Planorbidae</taxon>
        <taxon>Biomphalaria</taxon>
    </lineage>
</organism>
<feature type="compositionally biased region" description="Polar residues" evidence="1">
    <location>
        <begin position="397"/>
        <end position="414"/>
    </location>
</feature>
<feature type="compositionally biased region" description="Polar residues" evidence="1">
    <location>
        <begin position="186"/>
        <end position="198"/>
    </location>
</feature>
<dbReference type="Proteomes" id="UP001165740">
    <property type="component" value="Chromosome 3"/>
</dbReference>
<dbReference type="RefSeq" id="XP_055878176.1">
    <property type="nucleotide sequence ID" value="XM_056022201.1"/>
</dbReference>
<dbReference type="GO" id="GO:0006325">
    <property type="term" value="P:chromatin organization"/>
    <property type="evidence" value="ECO:0007669"/>
    <property type="project" value="TreeGrafter"/>
</dbReference>
<feature type="compositionally biased region" description="Low complexity" evidence="1">
    <location>
        <begin position="509"/>
        <end position="525"/>
    </location>
</feature>
<feature type="region of interest" description="Disordered" evidence="1">
    <location>
        <begin position="393"/>
        <end position="493"/>
    </location>
</feature>
<feature type="region of interest" description="Disordered" evidence="1">
    <location>
        <begin position="239"/>
        <end position="269"/>
    </location>
</feature>
<evidence type="ECO:0000313" key="3">
    <source>
        <dbReference type="RefSeq" id="XP_055878176.1"/>
    </source>
</evidence>
<dbReference type="InterPro" id="IPR040031">
    <property type="entry name" value="Codanin-1"/>
</dbReference>
<dbReference type="RefSeq" id="XP_055878177.1">
    <property type="nucleotide sequence ID" value="XM_056022202.1"/>
</dbReference>
<evidence type="ECO:0000313" key="4">
    <source>
        <dbReference type="RefSeq" id="XP_055878177.1"/>
    </source>
</evidence>
<feature type="region of interest" description="Disordered" evidence="1">
    <location>
        <begin position="507"/>
        <end position="563"/>
    </location>
</feature>
<name>A0A9W2ZT47_BIOGL</name>
<evidence type="ECO:0000256" key="1">
    <source>
        <dbReference type="SAM" id="MobiDB-lite"/>
    </source>
</evidence>
<dbReference type="PANTHER" id="PTHR28678:SF1">
    <property type="entry name" value="CODANIN-1"/>
    <property type="match status" value="1"/>
</dbReference>
<feature type="region of interest" description="Disordered" evidence="1">
    <location>
        <begin position="155"/>
        <end position="198"/>
    </location>
</feature>
<keyword evidence="2" id="KW-1185">Reference proteome</keyword>
<feature type="compositionally biased region" description="Basic residues" evidence="1">
    <location>
        <begin position="439"/>
        <end position="448"/>
    </location>
</feature>
<feature type="compositionally biased region" description="Polar residues" evidence="1">
    <location>
        <begin position="155"/>
        <end position="164"/>
    </location>
</feature>
<feature type="compositionally biased region" description="Basic and acidic residues" evidence="1">
    <location>
        <begin position="45"/>
        <end position="57"/>
    </location>
</feature>
<feature type="compositionally biased region" description="Low complexity" evidence="1">
    <location>
        <begin position="253"/>
        <end position="269"/>
    </location>
</feature>
<sequence length="1743" mass="197427">MMLEEDKETDLFLKTACASQFCNRLKEQTKPLLCAGQKNFSPSKSLRETKHDKLKDSKAKKRLTRAKQEPPNGIIERRYGYIPNPRWPKPANAYTKPYEPKGVGANDASGVQGVLFRTQQTLKPKRPSRSTSNHSYIESDFPELSFSAVPRSLKSSTPSNSFVSGRNEESSSGAKKFSGVKYPSMDMNTDKSLSPKTSTPVDNNVYVHSPSPCPVPVVSQSTSLDVEKSLTDCCVHTPESHDLVSSKGRRFQSRQSGSSPVLSDSSSHSSLSIPSPYFHHRSITTECQALANESGSSRALPLACDVSQTSSTFQSHGSSWSSIVRESSPFHVSEKKNCSDTSPSMFPNKWKENKPGRLSDLTRPGSPLSGSCDASQSPVMSWSQVAKVSLSIGPEGNAQNSSKNAPVKNTSCENENIKLHSRPVENTVESENRNDKSKRGLARNKHAKSSNNKTVSGFQQTKQTNHSRTSLIQLEDYITPKKQNGKKSGSLGKKNLSMLENRFIEHIEASASSPPKKVRPSPVKKLSFMKNPSCDSSFPDNSGDAKLNIKQKNDSQPLPLQDSQPLTQDFDSVMHNVKEVEAKIKARSKEINMSVLSKRMTERRSPVLSLESLLNAEKAVANDKKDFFVLENEDEDEYINAKSSASHQADIFWKTKHVTETLINCCSSDVPVIQPESSEDEDNVPDFTLPYYQVTQNVNVEQENVSVVADPEKVTCKLCLKKLVRRYCQFIEEHEVPNVSVEIFFLIQLLTCSQVDQDSLQYVDHHLGGTYFRSVHNGVYFAVAVIKRLRSLFLCLDNTYLELLAASERIKVFSPKLHIFFKSASENRKKVAVTTFSIGHNTFNPQEDGFLSFPDSNYAHVFKCQRDNFYAFYRHYHDTESIYEFKIENQIQYVYDGCTPEQNSMFNLIHLAKLFVDHMILCCVHQSQEKIDVVKMIENKGQNEEMFNSLYESFLCNLSPSEVTPCPAPGFTETQMFFKDFLETLSCPAFNEHLRNILVSKILELNSADYGLVRNLHSIQAIEEDQTPLRCHKFTESVLTLRLLAKMLGYLTFLPYNVGMQAMPPEHASSIIQMRELNPLPLPLPALIKKAYDSGHLSLTIPWIVEYLSMMDPMAPKLSVYDSLLRKLHYIQRYAWTSLYKEGHTNTAVLIVSCISWLFEMPSIPSGFSLSCDKSVDQQHFCDSTNTFHVDRQKLVTPSLLSLACPYLEQGEILLIQFGLNQTPASKERQVLPVIAAGDEVLPLQEMKPHTELQDIVEWLNSSLTLDASEQSLHSKTSVIDDEVIPAYVLTRLFTSRHGNEMAELEINFIQNNPYIKTCVNMAVELITAKIFDYTLRTILRVLVFEVKVEIRSQFEGTSQGQHSETLKDRILAQSYIIAHKYMARAKTSFYEVVDMCCSKELTQLLTFLTSGHREEIQKCCIHLSKRLVLERVKEWTKVQIYPEFFQRIINKEVEKCNNGNPKHPSLYPTDFSKKLETLPTSELCSGFDEMEQLSELIDKALSYGVWYINALTPGTRPDGKHMIELIEDFIRCVEKSMVTMDFAFYVMSNFLMHLIIQYIVDAPENWTDAAAATFLRLCHVCKAKKLENDKLTIKLSESVRKKKRMKVKVLNLMSVHSLVWLTQSEQMNETLMAYCKLIFQLVESHLLCIETVCAKLTQSRDNHNVSLTVKKLINQILVKLLEMLWESPVTPQTLSYSRERILVLLQSLVSPVNGHTRSEWEEHLHALLTATFGHVLEKSCSR</sequence>
<accession>A0A9W2ZT47</accession>
<feature type="region of interest" description="Disordered" evidence="1">
    <location>
        <begin position="331"/>
        <end position="376"/>
    </location>
</feature>
<proteinExistence type="predicted"/>
<evidence type="ECO:0000313" key="2">
    <source>
        <dbReference type="Proteomes" id="UP001165740"/>
    </source>
</evidence>